<dbReference type="Pfam" id="PF00069">
    <property type="entry name" value="Pkinase"/>
    <property type="match status" value="1"/>
</dbReference>
<dbReference type="SUPFAM" id="SSF56112">
    <property type="entry name" value="Protein kinase-like (PK-like)"/>
    <property type="match status" value="1"/>
</dbReference>
<feature type="region of interest" description="Disordered" evidence="11">
    <location>
        <begin position="1"/>
        <end position="115"/>
    </location>
</feature>
<dbReference type="GO" id="GO:0005524">
    <property type="term" value="F:ATP binding"/>
    <property type="evidence" value="ECO:0007669"/>
    <property type="project" value="UniProtKB-KW"/>
</dbReference>
<feature type="region of interest" description="Disordered" evidence="11">
    <location>
        <begin position="462"/>
        <end position="504"/>
    </location>
</feature>
<dbReference type="InterPro" id="IPR000719">
    <property type="entry name" value="Prot_kinase_dom"/>
</dbReference>
<dbReference type="GO" id="GO:0004674">
    <property type="term" value="F:protein serine/threonine kinase activity"/>
    <property type="evidence" value="ECO:0007669"/>
    <property type="project" value="UniProtKB-KW"/>
</dbReference>
<keyword evidence="2" id="KW-0723">Serine/threonine-protein kinase</keyword>
<feature type="compositionally biased region" description="Basic and acidic residues" evidence="11">
    <location>
        <begin position="19"/>
        <end position="45"/>
    </location>
</feature>
<proteinExistence type="inferred from homology"/>
<evidence type="ECO:0000256" key="1">
    <source>
        <dbReference type="ARBA" id="ARBA00006485"/>
    </source>
</evidence>
<comment type="subunit">
    <text evidence="7">May form a complex composed of at least the catalytic subunit CRK2 and a cyclin.</text>
</comment>
<dbReference type="PROSITE" id="PS00108">
    <property type="entry name" value="PROTEIN_KINASE_ST"/>
    <property type="match status" value="1"/>
</dbReference>
<evidence type="ECO:0000256" key="11">
    <source>
        <dbReference type="SAM" id="MobiDB-lite"/>
    </source>
</evidence>
<dbReference type="FunFam" id="1.10.510.10:FF:000624">
    <property type="entry name" value="Mitogen-activated protein kinase"/>
    <property type="match status" value="1"/>
</dbReference>
<keyword evidence="4" id="KW-0547">Nucleotide-binding</keyword>
<evidence type="ECO:0000256" key="10">
    <source>
        <dbReference type="ARBA" id="ARBA00042858"/>
    </source>
</evidence>
<dbReference type="PANTHER" id="PTHR24056">
    <property type="entry name" value="CELL DIVISION PROTEIN KINASE"/>
    <property type="match status" value="1"/>
</dbReference>
<comment type="similarity">
    <text evidence="1">Belongs to the protein kinase superfamily. CMGC Ser/Thr protein kinase family. CDC2/CDKX subfamily.</text>
</comment>
<evidence type="ECO:0000256" key="6">
    <source>
        <dbReference type="ARBA" id="ARBA00022840"/>
    </source>
</evidence>
<evidence type="ECO:0000256" key="2">
    <source>
        <dbReference type="ARBA" id="ARBA00022527"/>
    </source>
</evidence>
<keyword evidence="3" id="KW-0808">Transferase</keyword>
<evidence type="ECO:0000256" key="9">
    <source>
        <dbReference type="ARBA" id="ARBA00041902"/>
    </source>
</evidence>
<dbReference type="Gene3D" id="3.30.200.20">
    <property type="entry name" value="Phosphorylase Kinase, domain 1"/>
    <property type="match status" value="1"/>
</dbReference>
<evidence type="ECO:0000259" key="12">
    <source>
        <dbReference type="PROSITE" id="PS50011"/>
    </source>
</evidence>
<dbReference type="AlphaFoldDB" id="A0A0G4GMA2"/>
<name>A0A0G4GMA2_9ALVE</name>
<keyword evidence="6" id="KW-0067">ATP-binding</keyword>
<dbReference type="GO" id="GO:0007346">
    <property type="term" value="P:regulation of mitotic cell cycle"/>
    <property type="evidence" value="ECO:0007669"/>
    <property type="project" value="TreeGrafter"/>
</dbReference>
<dbReference type="PANTHER" id="PTHR24056:SF107">
    <property type="entry name" value="CYCLIN-DEPENDENT KINASE 11A-RELATED"/>
    <property type="match status" value="1"/>
</dbReference>
<evidence type="ECO:0000256" key="3">
    <source>
        <dbReference type="ARBA" id="ARBA00022679"/>
    </source>
</evidence>
<dbReference type="Gene3D" id="1.10.510.10">
    <property type="entry name" value="Transferase(Phosphotransferase) domain 1"/>
    <property type="match status" value="1"/>
</dbReference>
<dbReference type="PROSITE" id="PS50011">
    <property type="entry name" value="PROTEIN_KINASE_DOM"/>
    <property type="match status" value="1"/>
</dbReference>
<feature type="compositionally biased region" description="Low complexity" evidence="11">
    <location>
        <begin position="90"/>
        <end position="103"/>
    </location>
</feature>
<evidence type="ECO:0000256" key="4">
    <source>
        <dbReference type="ARBA" id="ARBA00022741"/>
    </source>
</evidence>
<accession>A0A0G4GMA2</accession>
<reference evidence="13" key="1">
    <citation type="submission" date="2014-11" db="EMBL/GenBank/DDBJ databases">
        <authorList>
            <person name="Otto D Thomas"/>
            <person name="Naeem Raeece"/>
        </authorList>
    </citation>
    <scope>NUCLEOTIDE SEQUENCE</scope>
</reference>
<dbReference type="GO" id="GO:0005634">
    <property type="term" value="C:nucleus"/>
    <property type="evidence" value="ECO:0007669"/>
    <property type="project" value="TreeGrafter"/>
</dbReference>
<organism evidence="13">
    <name type="scientific">Chromera velia CCMP2878</name>
    <dbReference type="NCBI Taxonomy" id="1169474"/>
    <lineage>
        <taxon>Eukaryota</taxon>
        <taxon>Sar</taxon>
        <taxon>Alveolata</taxon>
        <taxon>Colpodellida</taxon>
        <taxon>Chromeraceae</taxon>
        <taxon>Chromera</taxon>
    </lineage>
</organism>
<dbReference type="InterPro" id="IPR011009">
    <property type="entry name" value="Kinase-like_dom_sf"/>
</dbReference>
<evidence type="ECO:0000256" key="5">
    <source>
        <dbReference type="ARBA" id="ARBA00022777"/>
    </source>
</evidence>
<protein>
    <recommendedName>
        <fullName evidence="8">Cyclin-dependent kinase 2 homolog</fullName>
    </recommendedName>
    <alternativeName>
        <fullName evidence="9">Cell division control protein 2 homolog</fullName>
    </alternativeName>
    <alternativeName>
        <fullName evidence="10">cdc2-related kinase 2</fullName>
    </alternativeName>
</protein>
<keyword evidence="5" id="KW-0418">Kinase</keyword>
<dbReference type="SMART" id="SM00220">
    <property type="entry name" value="S_TKc"/>
    <property type="match status" value="1"/>
</dbReference>
<evidence type="ECO:0000256" key="7">
    <source>
        <dbReference type="ARBA" id="ARBA00038543"/>
    </source>
</evidence>
<dbReference type="InterPro" id="IPR050108">
    <property type="entry name" value="CDK"/>
</dbReference>
<dbReference type="PhylomeDB" id="A0A0G4GMA2"/>
<dbReference type="InterPro" id="IPR008271">
    <property type="entry name" value="Ser/Thr_kinase_AS"/>
</dbReference>
<dbReference type="VEuPathDB" id="CryptoDB:Cvel_4901"/>
<sequence>MSGKKATDGASDTPMSDFFDDKLEEKDPLVTPLDHDPLFTPDREGTGTGKRKRETADSKATGGDAEAGRRASAAGEDGQDDDGKEDLAARRASIASSPAGGIPCPSPTPSVGGLGLDASGLTGAVEGEAHNPLLHGCRKLKNAFKIKHKISEGTYGVVYSAVDVKTGERVALKQMKVHPGHAENGFPLTSIREICLLLTLRHENLVNVKEVCVGDSADSVWMVMEYLEHELKDLLGLMKDFPLQFKDFRPAEIKSLLFQLISAVEFMHSHWVVHRDLKTTNLLYSNNGILKVCDFGLARQYGDPVRNMTATVVTMWYRAPEVLAGIRSVPYTQAIDMWSVGCIFAELFLKKPLFEGVKTDLEMLGEIFKLTGLPDETSWPSFWQSSFVRKLQRQSGTERPWKKYKPTWREKFPPPPNWMFKGDTLQLTDKGLDLLKKMMALNPQDRISAAEALNHDYFRETPAMTEKQNMPKFDDSNAKARSRKDRQKSVDQQQQEERERYHLGIGRYDSAGAVGVDANAFLAAMEQQDRDRRVRQKI</sequence>
<dbReference type="EMBL" id="CDMZ01001347">
    <property type="protein sequence ID" value="CEM31212.1"/>
    <property type="molecule type" value="Genomic_DNA"/>
</dbReference>
<evidence type="ECO:0000256" key="8">
    <source>
        <dbReference type="ARBA" id="ARBA00039612"/>
    </source>
</evidence>
<evidence type="ECO:0000313" key="13">
    <source>
        <dbReference type="EMBL" id="CEM31212.1"/>
    </source>
</evidence>
<gene>
    <name evidence="13" type="ORF">Cvel_4901</name>
</gene>
<feature type="domain" description="Protein kinase" evidence="12">
    <location>
        <begin position="144"/>
        <end position="458"/>
    </location>
</feature>